<dbReference type="InterPro" id="IPR016446">
    <property type="entry name" value="Flavin_OxRdtase_Frp"/>
</dbReference>
<keyword evidence="2 5" id="KW-0285">Flavoprotein</keyword>
<dbReference type="RefSeq" id="WP_002439096.1">
    <property type="nucleotide sequence ID" value="NC_017910.1"/>
</dbReference>
<accession>K6WCN7</accession>
<keyword evidence="8" id="KW-1185">Reference proteome</keyword>
<evidence type="ECO:0000256" key="4">
    <source>
        <dbReference type="ARBA" id="ARBA00023002"/>
    </source>
</evidence>
<organism evidence="7 8">
    <name type="scientific">Shimwellia blattae (strain ATCC 29907 / DSM 4481 / JCM 1650 / NBRC 105725 / CDC 9005-74)</name>
    <name type="common">Escherichia blattae</name>
    <dbReference type="NCBI Taxonomy" id="630626"/>
    <lineage>
        <taxon>Bacteria</taxon>
        <taxon>Pseudomonadati</taxon>
        <taxon>Pseudomonadota</taxon>
        <taxon>Gammaproteobacteria</taxon>
        <taxon>Enterobacterales</taxon>
        <taxon>Enterobacteriaceae</taxon>
        <taxon>Shimwellia</taxon>
    </lineage>
</organism>
<sequence>MSDTLDVLRSHRSDRSYLSTPVPDDVLQNIVEAAWRAPTSVNSQQVSLVVVRDPQRRAQLAELAGGQPWIAQAPVFIAVVLDMHKSAMAIREAGKEQVAHLSVESIVSGATDAGIALEAMMAAARAQGLGIVPIGGIRANPQAVTDLLKLPALTFPVVGLTLGYVDKPAPQKPRLPLSSFCHEEFYHEERIAPAIEQYNQTLSEHWRQQQRADGEDWGNNTASYYSHIYFPDVLAAILRQGFRLDK</sequence>
<evidence type="ECO:0000256" key="5">
    <source>
        <dbReference type="PIRNR" id="PIRNR005426"/>
    </source>
</evidence>
<dbReference type="SUPFAM" id="SSF55469">
    <property type="entry name" value="FMN-dependent nitroreductase-like"/>
    <property type="match status" value="1"/>
</dbReference>
<dbReference type="KEGG" id="ebt:EBL_c27760"/>
<reference evidence="7 8" key="1">
    <citation type="journal article" date="2012" name="J. Bacteriol.">
        <title>Complete genome sequence of the B12-producing Shimwellia blattae strain DSM 4481, isolated from a cockroach.</title>
        <authorList>
            <person name="Brzuszkiewicz E."/>
            <person name="Waschkowitz T."/>
            <person name="Wiezer A."/>
            <person name="Daniel R."/>
        </authorList>
    </citation>
    <scope>NUCLEOTIDE SEQUENCE [LARGE SCALE GENOMIC DNA]</scope>
    <source>
        <strain evidence="8">ATCC 29907 / DSM 4481 / JCM 1650 / NBRC 105725 / CDC 9005-74</strain>
    </source>
</reference>
<dbReference type="Proteomes" id="UP000001955">
    <property type="component" value="Chromosome"/>
</dbReference>
<dbReference type="EMBL" id="CP001560">
    <property type="protein sequence ID" value="AFJ47847.1"/>
    <property type="molecule type" value="Genomic_DNA"/>
</dbReference>
<comment type="similarity">
    <text evidence="1 5">Belongs to the flavin oxidoreductase frp family.</text>
</comment>
<dbReference type="PATRIC" id="fig|630626.3.peg.2692"/>
<evidence type="ECO:0000313" key="7">
    <source>
        <dbReference type="EMBL" id="AFJ47847.1"/>
    </source>
</evidence>
<keyword evidence="3 5" id="KW-0288">FMN</keyword>
<evidence type="ECO:0000256" key="1">
    <source>
        <dbReference type="ARBA" id="ARBA00008366"/>
    </source>
</evidence>
<evidence type="ECO:0000259" key="6">
    <source>
        <dbReference type="Pfam" id="PF00881"/>
    </source>
</evidence>
<name>I2BBE3_SHIBC</name>
<evidence type="ECO:0000256" key="2">
    <source>
        <dbReference type="ARBA" id="ARBA00022630"/>
    </source>
</evidence>
<dbReference type="AlphaFoldDB" id="I2BBE3"/>
<dbReference type="GO" id="GO:0016491">
    <property type="term" value="F:oxidoreductase activity"/>
    <property type="evidence" value="ECO:0007669"/>
    <property type="project" value="UniProtKB-UniRule"/>
</dbReference>
<accession>I2BBE3</accession>
<keyword evidence="4 5" id="KW-0560">Oxidoreductase</keyword>
<dbReference type="PANTHER" id="PTHR43425:SF2">
    <property type="entry name" value="OXYGEN-INSENSITIVE NADPH NITROREDUCTASE"/>
    <property type="match status" value="1"/>
</dbReference>
<keyword evidence="5" id="KW-0521">NADP</keyword>
<dbReference type="STRING" id="630626.EBL_c27760"/>
<dbReference type="InterPro" id="IPR029479">
    <property type="entry name" value="Nitroreductase"/>
</dbReference>
<protein>
    <submittedName>
        <fullName evidence="7">Nitroreductase</fullName>
    </submittedName>
</protein>
<evidence type="ECO:0000256" key="3">
    <source>
        <dbReference type="ARBA" id="ARBA00022643"/>
    </source>
</evidence>
<dbReference type="CDD" id="cd02146">
    <property type="entry name" value="NfsA-like"/>
    <property type="match status" value="1"/>
</dbReference>
<evidence type="ECO:0000313" key="8">
    <source>
        <dbReference type="Proteomes" id="UP000001955"/>
    </source>
</evidence>
<dbReference type="HOGENOM" id="CLU_070764_0_3_6"/>
<feature type="domain" description="Nitroreductase" evidence="6">
    <location>
        <begin position="8"/>
        <end position="164"/>
    </location>
</feature>
<dbReference type="Pfam" id="PF00881">
    <property type="entry name" value="Nitroreductase"/>
    <property type="match status" value="1"/>
</dbReference>
<dbReference type="OrthoDB" id="3181400at2"/>
<gene>
    <name evidence="7" type="ordered locus">EBL_c27760</name>
</gene>
<proteinExistence type="inferred from homology"/>
<dbReference type="InterPro" id="IPR000415">
    <property type="entry name" value="Nitroreductase-like"/>
</dbReference>
<dbReference type="eggNOG" id="COG0778">
    <property type="taxonomic scope" value="Bacteria"/>
</dbReference>
<dbReference type="PANTHER" id="PTHR43425">
    <property type="entry name" value="OXYGEN-INSENSITIVE NADPH NITROREDUCTASE"/>
    <property type="match status" value="1"/>
</dbReference>
<dbReference type="Gene3D" id="3.40.109.10">
    <property type="entry name" value="NADH Oxidase"/>
    <property type="match status" value="1"/>
</dbReference>
<dbReference type="PIRSF" id="PIRSF005426">
    <property type="entry name" value="Frp"/>
    <property type="match status" value="1"/>
</dbReference>